<reference evidence="2" key="1">
    <citation type="submission" date="2023-06" db="EMBL/GenBank/DDBJ databases">
        <title>Genome-scale phylogeny and comparative genomics of the fungal order Sordariales.</title>
        <authorList>
            <consortium name="Lawrence Berkeley National Laboratory"/>
            <person name="Hensen N."/>
            <person name="Bonometti L."/>
            <person name="Westerberg I."/>
            <person name="Brannstrom I.O."/>
            <person name="Guillou S."/>
            <person name="Cros-Aarteil S."/>
            <person name="Calhoun S."/>
            <person name="Haridas S."/>
            <person name="Kuo A."/>
            <person name="Mondo S."/>
            <person name="Pangilinan J."/>
            <person name="Riley R."/>
            <person name="Labutti K."/>
            <person name="Andreopoulos B."/>
            <person name="Lipzen A."/>
            <person name="Chen C."/>
            <person name="Yanf M."/>
            <person name="Daum C."/>
            <person name="Ng V."/>
            <person name="Clum A."/>
            <person name="Steindorff A."/>
            <person name="Ohm R."/>
            <person name="Martin F."/>
            <person name="Silar P."/>
            <person name="Natvig D."/>
            <person name="Lalanne C."/>
            <person name="Gautier V."/>
            <person name="Ament-Velasquez S.L."/>
            <person name="Kruys A."/>
            <person name="Hutchinson M.I."/>
            <person name="Powell A.J."/>
            <person name="Barry K."/>
            <person name="Miller A.N."/>
            <person name="Grigoriev I.V."/>
            <person name="Debuchy R."/>
            <person name="Gladieux P."/>
            <person name="Thoren M.H."/>
            <person name="Johannesson H."/>
        </authorList>
    </citation>
    <scope>NUCLEOTIDE SEQUENCE</scope>
    <source>
        <strain evidence="2">PSN4</strain>
    </source>
</reference>
<evidence type="ECO:0000313" key="3">
    <source>
        <dbReference type="Proteomes" id="UP001239445"/>
    </source>
</evidence>
<proteinExistence type="predicted"/>
<name>A0AAJ0B2P2_9PEZI</name>
<dbReference type="EMBL" id="MU839853">
    <property type="protein sequence ID" value="KAK1749719.1"/>
    <property type="molecule type" value="Genomic_DNA"/>
</dbReference>
<comment type="caution">
    <text evidence="2">The sequence shown here is derived from an EMBL/GenBank/DDBJ whole genome shotgun (WGS) entry which is preliminary data.</text>
</comment>
<evidence type="ECO:0000256" key="1">
    <source>
        <dbReference type="SAM" id="SignalP"/>
    </source>
</evidence>
<dbReference type="AlphaFoldDB" id="A0AAJ0B2P2"/>
<feature type="signal peptide" evidence="1">
    <location>
        <begin position="1"/>
        <end position="19"/>
    </location>
</feature>
<sequence>MQLTTFLLAAAPLFAAVFASPAVEPDFSRVESNKLLPRDKPKLNQYRTLADCQADRNILYHAAPVSGRCYDLDGQTGAFFWNTGGMLNPRVYTGKGCNGIEDPLAVSGRCIEKRNYNSYKCW</sequence>
<keyword evidence="1" id="KW-0732">Signal</keyword>
<organism evidence="2 3">
    <name type="scientific">Echria macrotheca</name>
    <dbReference type="NCBI Taxonomy" id="438768"/>
    <lineage>
        <taxon>Eukaryota</taxon>
        <taxon>Fungi</taxon>
        <taxon>Dikarya</taxon>
        <taxon>Ascomycota</taxon>
        <taxon>Pezizomycotina</taxon>
        <taxon>Sordariomycetes</taxon>
        <taxon>Sordariomycetidae</taxon>
        <taxon>Sordariales</taxon>
        <taxon>Schizotheciaceae</taxon>
        <taxon>Echria</taxon>
    </lineage>
</organism>
<feature type="chain" id="PRO_5042461074" evidence="1">
    <location>
        <begin position="20"/>
        <end position="122"/>
    </location>
</feature>
<accession>A0AAJ0B2P2</accession>
<protein>
    <submittedName>
        <fullName evidence="2">Uncharacterized protein</fullName>
    </submittedName>
</protein>
<gene>
    <name evidence="2" type="ORF">QBC47DRAFT_354714</name>
</gene>
<evidence type="ECO:0000313" key="2">
    <source>
        <dbReference type="EMBL" id="KAK1749719.1"/>
    </source>
</evidence>
<dbReference type="Proteomes" id="UP001239445">
    <property type="component" value="Unassembled WGS sequence"/>
</dbReference>
<keyword evidence="3" id="KW-1185">Reference proteome</keyword>